<name>A0A7S3PMR3_9STRA</name>
<dbReference type="GO" id="GO:0006325">
    <property type="term" value="P:chromatin organization"/>
    <property type="evidence" value="ECO:0007669"/>
    <property type="project" value="UniProtKB-KW"/>
</dbReference>
<evidence type="ECO:0000256" key="10">
    <source>
        <dbReference type="ARBA" id="ARBA00022786"/>
    </source>
</evidence>
<dbReference type="InterPro" id="IPR010358">
    <property type="entry name" value="BRE"/>
</dbReference>
<comment type="similarity">
    <text evidence="15">Belongs to the BABAM2 family.</text>
</comment>
<evidence type="ECO:0000256" key="13">
    <source>
        <dbReference type="ARBA" id="ARBA00023242"/>
    </source>
</evidence>
<keyword evidence="14" id="KW-0131">Cell cycle</keyword>
<keyword evidence="11" id="KW-0156">Chromatin regulator</keyword>
<evidence type="ECO:0000256" key="9">
    <source>
        <dbReference type="ARBA" id="ARBA00022776"/>
    </source>
</evidence>
<organism evidence="18">
    <name type="scientific">Aplanochytrium stocchinoi</name>
    <dbReference type="NCBI Taxonomy" id="215587"/>
    <lineage>
        <taxon>Eukaryota</taxon>
        <taxon>Sar</taxon>
        <taxon>Stramenopiles</taxon>
        <taxon>Bigyra</taxon>
        <taxon>Labyrinthulomycetes</taxon>
        <taxon>Thraustochytrida</taxon>
        <taxon>Thraustochytriidae</taxon>
        <taxon>Aplanochytrium</taxon>
    </lineage>
</organism>
<evidence type="ECO:0000256" key="5">
    <source>
        <dbReference type="ARBA" id="ARBA00022618"/>
    </source>
</evidence>
<keyword evidence="9" id="KW-0498">Mitosis</keyword>
<dbReference type="GO" id="GO:0070552">
    <property type="term" value="C:BRISC complex"/>
    <property type="evidence" value="ECO:0007669"/>
    <property type="project" value="InterPro"/>
</dbReference>
<evidence type="ECO:0000256" key="15">
    <source>
        <dbReference type="ARBA" id="ARBA00025766"/>
    </source>
</evidence>
<gene>
    <name evidence="18" type="ORF">ASTO00021_LOCUS14533</name>
</gene>
<evidence type="ECO:0000256" key="12">
    <source>
        <dbReference type="ARBA" id="ARBA00023204"/>
    </source>
</evidence>
<comment type="subcellular location">
    <subcellularLocation>
        <location evidence="2">Cytoplasm</location>
    </subcellularLocation>
    <subcellularLocation>
        <location evidence="1">Nucleus</location>
    </subcellularLocation>
</comment>
<evidence type="ECO:0000256" key="4">
    <source>
        <dbReference type="ARBA" id="ARBA00022490"/>
    </source>
</evidence>
<dbReference type="GO" id="GO:0051301">
    <property type="term" value="P:cell division"/>
    <property type="evidence" value="ECO:0007669"/>
    <property type="project" value="UniProtKB-KW"/>
</dbReference>
<evidence type="ECO:0000256" key="8">
    <source>
        <dbReference type="ARBA" id="ARBA00022763"/>
    </source>
</evidence>
<dbReference type="GO" id="GO:0006302">
    <property type="term" value="P:double-strand break repair"/>
    <property type="evidence" value="ECO:0007669"/>
    <property type="project" value="TreeGrafter"/>
</dbReference>
<evidence type="ECO:0000256" key="16">
    <source>
        <dbReference type="ARBA" id="ARBA00032491"/>
    </source>
</evidence>
<keyword evidence="12" id="KW-0234">DNA repair</keyword>
<keyword evidence="10" id="KW-0833">Ubl conjugation pathway</keyword>
<evidence type="ECO:0000256" key="2">
    <source>
        <dbReference type="ARBA" id="ARBA00004496"/>
    </source>
</evidence>
<dbReference type="AlphaFoldDB" id="A0A7S3PMR3"/>
<evidence type="ECO:0000256" key="6">
    <source>
        <dbReference type="ARBA" id="ARBA00022703"/>
    </source>
</evidence>
<protein>
    <recommendedName>
        <fullName evidence="3">BRISC and BRCA1-A complex member 2</fullName>
    </recommendedName>
    <alternativeName>
        <fullName evidence="16">BRCA1-A complex subunit BRE</fullName>
    </alternativeName>
    <alternativeName>
        <fullName evidence="17">BRCA1/BRCA2-containing complex subunit 45</fullName>
    </alternativeName>
</protein>
<dbReference type="GO" id="GO:0005737">
    <property type="term" value="C:cytoplasm"/>
    <property type="evidence" value="ECO:0007669"/>
    <property type="project" value="UniProtKB-SubCell"/>
</dbReference>
<keyword evidence="13" id="KW-0539">Nucleus</keyword>
<proteinExistence type="inferred from homology"/>
<keyword evidence="8" id="KW-0227">DNA damage</keyword>
<evidence type="ECO:0000256" key="1">
    <source>
        <dbReference type="ARBA" id="ARBA00004123"/>
    </source>
</evidence>
<accession>A0A7S3PMR3</accession>
<keyword evidence="4" id="KW-0963">Cytoplasm</keyword>
<evidence type="ECO:0000256" key="11">
    <source>
        <dbReference type="ARBA" id="ARBA00022853"/>
    </source>
</evidence>
<keyword evidence="5" id="KW-0132">Cell division</keyword>
<dbReference type="PANTHER" id="PTHR15189:SF7">
    <property type="entry name" value="BRISC AND BRCA1-A COMPLEX MEMBER 2"/>
    <property type="match status" value="1"/>
</dbReference>
<evidence type="ECO:0000256" key="7">
    <source>
        <dbReference type="ARBA" id="ARBA00022737"/>
    </source>
</evidence>
<evidence type="ECO:0000256" key="3">
    <source>
        <dbReference type="ARBA" id="ARBA00019438"/>
    </source>
</evidence>
<sequence>MDVQMMQVDKLAPELKVLVNTCLTLQRTYGLPKLFFTGFSDSEALPGKEETQYDRFAVTMEYCRLSWKLVFAFNLSRSSNSNHLSPPNVFFDKVENLSTENEDDCAYDCDDDYVVATIAEKISLEGLSCLCEQFWDVSNKPFLLFDTLVQIRRGLSKRSFEALNSYSFSSRMLERAKFEAQLLMDCHKGVEFLLVRSKSETASNSYVTDIELQLRAEITLYELAENGGPSHIAGGEQLRLSISWVCLLDHSNSEFDTKGGKRGGGNKIKAMLKIPQKMKLSKCLAKRLPKFTEKYSVTEYIPSILDLFEGWKKRREFFEVLHKQHLKVLIEWDLLDHSKAAYMVTSFTDSGTEYAALVTIFLDEDFPKADGPSVDVLWIQPADGGYEKLCEQDYDYSRRWTCKELCTRLTEFIQARILQPKFAYAPAEHKHKKTKSVTVVRADATPGLYSL</sequence>
<dbReference type="EMBL" id="HBIN01019061">
    <property type="protein sequence ID" value="CAE0444481.1"/>
    <property type="molecule type" value="Transcribed_RNA"/>
</dbReference>
<keyword evidence="6" id="KW-0053">Apoptosis</keyword>
<reference evidence="18" key="1">
    <citation type="submission" date="2021-01" db="EMBL/GenBank/DDBJ databases">
        <authorList>
            <person name="Corre E."/>
            <person name="Pelletier E."/>
            <person name="Niang G."/>
            <person name="Scheremetjew M."/>
            <person name="Finn R."/>
            <person name="Kale V."/>
            <person name="Holt S."/>
            <person name="Cochrane G."/>
            <person name="Meng A."/>
            <person name="Brown T."/>
            <person name="Cohen L."/>
        </authorList>
    </citation>
    <scope>NUCLEOTIDE SEQUENCE</scope>
    <source>
        <strain evidence="18">GSBS06</strain>
    </source>
</reference>
<evidence type="ECO:0000256" key="17">
    <source>
        <dbReference type="ARBA" id="ARBA00032630"/>
    </source>
</evidence>
<keyword evidence="7" id="KW-0677">Repeat</keyword>
<evidence type="ECO:0000256" key="14">
    <source>
        <dbReference type="ARBA" id="ARBA00023306"/>
    </source>
</evidence>
<evidence type="ECO:0000313" key="18">
    <source>
        <dbReference type="EMBL" id="CAE0444481.1"/>
    </source>
</evidence>
<dbReference type="PANTHER" id="PTHR15189">
    <property type="entry name" value="BRISC AND BRCA1-A COMPLEX MEMBER 2"/>
    <property type="match status" value="1"/>
</dbReference>